<dbReference type="EMBL" id="SDPQ02000001">
    <property type="protein sequence ID" value="KAA1399383.1"/>
    <property type="molecule type" value="Genomic_DNA"/>
</dbReference>
<organism evidence="2 3">
    <name type="scientific">Aeromicrobium ginsengisoli</name>
    <dbReference type="NCBI Taxonomy" id="363867"/>
    <lineage>
        <taxon>Bacteria</taxon>
        <taxon>Bacillati</taxon>
        <taxon>Actinomycetota</taxon>
        <taxon>Actinomycetes</taxon>
        <taxon>Propionibacteriales</taxon>
        <taxon>Nocardioidaceae</taxon>
        <taxon>Aeromicrobium</taxon>
    </lineage>
</organism>
<proteinExistence type="predicted"/>
<name>A0A5M4FI22_9ACTN</name>
<comment type="caution">
    <text evidence="2">The sequence shown here is derived from an EMBL/GenBank/DDBJ whole genome shotgun (WGS) entry which is preliminary data.</text>
</comment>
<reference evidence="2" key="1">
    <citation type="submission" date="2019-09" db="EMBL/GenBank/DDBJ databases">
        <authorList>
            <person name="Li J."/>
        </authorList>
    </citation>
    <scope>NUCLEOTIDE SEQUENCE [LARGE SCALE GENOMIC DNA]</scope>
    <source>
        <strain evidence="2">JCM 14732</strain>
    </source>
</reference>
<accession>A0A5M4FI22</accession>
<dbReference type="OrthoDB" id="9773549at2"/>
<dbReference type="GO" id="GO:0016787">
    <property type="term" value="F:hydrolase activity"/>
    <property type="evidence" value="ECO:0007669"/>
    <property type="project" value="UniProtKB-KW"/>
</dbReference>
<dbReference type="PANTHER" id="PTHR37017:SF11">
    <property type="entry name" value="ESTERASE_LIPASE_THIOESTERASE DOMAIN-CONTAINING PROTEIN"/>
    <property type="match status" value="1"/>
</dbReference>
<keyword evidence="2" id="KW-0378">Hydrolase</keyword>
<dbReference type="SUPFAM" id="SSF53474">
    <property type="entry name" value="alpha/beta-Hydrolases"/>
    <property type="match status" value="1"/>
</dbReference>
<feature type="domain" description="AB hydrolase-1" evidence="1">
    <location>
        <begin position="7"/>
        <end position="221"/>
    </location>
</feature>
<protein>
    <submittedName>
        <fullName evidence="2">Alpha/beta hydrolase</fullName>
    </submittedName>
</protein>
<evidence type="ECO:0000259" key="1">
    <source>
        <dbReference type="Pfam" id="PF12697"/>
    </source>
</evidence>
<dbReference type="RefSeq" id="WP_149687527.1">
    <property type="nucleotide sequence ID" value="NZ_SDPQ02000001.1"/>
</dbReference>
<gene>
    <name evidence="2" type="ORF">ESP70_001010</name>
</gene>
<dbReference type="Gene3D" id="3.40.50.1820">
    <property type="entry name" value="alpha/beta hydrolase"/>
    <property type="match status" value="1"/>
</dbReference>
<evidence type="ECO:0000313" key="3">
    <source>
        <dbReference type="Proteomes" id="UP000380867"/>
    </source>
</evidence>
<sequence length="227" mass="24047">MAQPTYVLVPGAGGVAAYWALVRRELDGRGLPSIAVDLPGDDPVKGLPAYVDLIVEAAAGIDDVVLVAQSIGGFSGSWAADRLPTSRIVLLNAMIPLPGETAGEWWDATGSGEARRDHDIREGRDPDANFDLETYFLHDVPADALAALGDGEHGESDAIFAAPWGLDAWPDIPTTVLAGRSDRFFPYAFQQRVARERLGIEVTEVPGGHLAALSQPVEVTQAIVSAP</sequence>
<dbReference type="InterPro" id="IPR029058">
    <property type="entry name" value="AB_hydrolase_fold"/>
</dbReference>
<dbReference type="InterPro" id="IPR052897">
    <property type="entry name" value="Sec-Metab_Biosynth_Hydrolase"/>
</dbReference>
<dbReference type="Proteomes" id="UP000380867">
    <property type="component" value="Unassembled WGS sequence"/>
</dbReference>
<dbReference type="InterPro" id="IPR000073">
    <property type="entry name" value="AB_hydrolase_1"/>
</dbReference>
<keyword evidence="3" id="KW-1185">Reference proteome</keyword>
<evidence type="ECO:0000313" key="2">
    <source>
        <dbReference type="EMBL" id="KAA1399383.1"/>
    </source>
</evidence>
<dbReference type="AlphaFoldDB" id="A0A5M4FI22"/>
<dbReference type="PANTHER" id="PTHR37017">
    <property type="entry name" value="AB HYDROLASE-1 DOMAIN-CONTAINING PROTEIN-RELATED"/>
    <property type="match status" value="1"/>
</dbReference>
<dbReference type="Pfam" id="PF12697">
    <property type="entry name" value="Abhydrolase_6"/>
    <property type="match status" value="1"/>
</dbReference>